<dbReference type="eggNOG" id="COG2836">
    <property type="taxonomic scope" value="Bacteria"/>
</dbReference>
<dbReference type="KEGG" id="cti:RALTA_A1856"/>
<dbReference type="GeneID" id="29761888"/>
<evidence type="ECO:0000313" key="4">
    <source>
        <dbReference type="Proteomes" id="UP000001692"/>
    </source>
</evidence>
<feature type="transmembrane region" description="Helical" evidence="1">
    <location>
        <begin position="124"/>
        <end position="149"/>
    </location>
</feature>
<dbReference type="PANTHER" id="PTHR42208:SF1">
    <property type="entry name" value="HEAVY METAL TRANSPORTER"/>
    <property type="match status" value="1"/>
</dbReference>
<feature type="transmembrane region" description="Helical" evidence="1">
    <location>
        <begin position="62"/>
        <end position="80"/>
    </location>
</feature>
<reference evidence="3 4" key="1">
    <citation type="journal article" date="2008" name="Genome Res.">
        <title>Genome sequence of the beta-rhizobium Cupriavidus taiwanensis and comparative genomics of rhizobia.</title>
        <authorList>
            <person name="Amadou C."/>
            <person name="Pascal G."/>
            <person name="Mangenot S."/>
            <person name="Glew M."/>
            <person name="Bontemps C."/>
            <person name="Capela D."/>
            <person name="Carrere S."/>
            <person name="Cruveiller S."/>
            <person name="Dossat C."/>
            <person name="Lajus A."/>
            <person name="Marchetti M."/>
            <person name="Poinsot V."/>
            <person name="Rouy Z."/>
            <person name="Servin B."/>
            <person name="Saad M."/>
            <person name="Schenowitz C."/>
            <person name="Barbe V."/>
            <person name="Batut J."/>
            <person name="Medigue C."/>
            <person name="Masson-Boivin C."/>
        </authorList>
    </citation>
    <scope>NUCLEOTIDE SEQUENCE [LARGE SCALE GENOMIC DNA]</scope>
    <source>
        <strain evidence="4">DSM 17343 / BCRC 17206 / CCUG 44338 / CIP 107171 / LMG 19424 / R1</strain>
    </source>
</reference>
<dbReference type="BioCyc" id="CTAI977880:RALTA_RS08940-MONOMER"/>
<proteinExistence type="predicted"/>
<dbReference type="RefSeq" id="WP_012353114.1">
    <property type="nucleotide sequence ID" value="NC_010528.1"/>
</dbReference>
<dbReference type="HOGENOM" id="CLU_032635_0_0_4"/>
<keyword evidence="1" id="KW-1133">Transmembrane helix</keyword>
<feature type="transmembrane region" description="Helical" evidence="1">
    <location>
        <begin position="222"/>
        <end position="244"/>
    </location>
</feature>
<keyword evidence="3" id="KW-0449">Lipoprotein</keyword>
<dbReference type="PANTHER" id="PTHR42208">
    <property type="entry name" value="HEAVY METAL TRANSPORTER-RELATED"/>
    <property type="match status" value="1"/>
</dbReference>
<feature type="transmembrane region" description="Helical" evidence="1">
    <location>
        <begin position="189"/>
        <end position="210"/>
    </location>
</feature>
<evidence type="ECO:0000313" key="3">
    <source>
        <dbReference type="EMBL" id="CAQ69797.1"/>
    </source>
</evidence>
<dbReference type="Proteomes" id="UP000001692">
    <property type="component" value="Chromosome 1"/>
</dbReference>
<name>B3R1F0_CUPTR</name>
<accession>B3R1F0</accession>
<dbReference type="AlphaFoldDB" id="B3R1F0"/>
<dbReference type="EMBL" id="CU633749">
    <property type="protein sequence ID" value="CAQ69797.1"/>
    <property type="molecule type" value="Genomic_DNA"/>
</dbReference>
<sequence>MTFGVLISVFLLALLGGVHCAAMCGGVALAVEQRGATAAPVRLVRSRGAWLGELLVMHIGRISTYMLLGAALGAAGATAWKQDYLPVQRWLFGAGSLMLLWSGWRLLRGSTFTVHWLERLAARAGAAVAGGIGGIGGISGLAGAMPAFVRARGGLARRYGVGLAWGLVPCGMVYGALTLALLAGNAGSGALVMGVFGLGTLPNLLVLSGLSGYLRLWSRRPAVRLGAGLAVMAFGGLGIARAVLLPHSLAEQGFCLVF</sequence>
<evidence type="ECO:0000256" key="1">
    <source>
        <dbReference type="SAM" id="Phobius"/>
    </source>
</evidence>
<gene>
    <name evidence="3" type="ordered locus">RALTA_A1856</name>
</gene>
<dbReference type="InterPro" id="IPR039447">
    <property type="entry name" value="UreH-like_TM_dom"/>
</dbReference>
<dbReference type="Pfam" id="PF13386">
    <property type="entry name" value="DsbD_2"/>
    <property type="match status" value="1"/>
</dbReference>
<keyword evidence="1" id="KW-0812">Transmembrane</keyword>
<protein>
    <submittedName>
        <fullName evidence="3">Inner membrane lipoprotein</fullName>
    </submittedName>
</protein>
<evidence type="ECO:0000259" key="2">
    <source>
        <dbReference type="Pfam" id="PF13386"/>
    </source>
</evidence>
<feature type="transmembrane region" description="Helical" evidence="1">
    <location>
        <begin position="87"/>
        <end position="104"/>
    </location>
</feature>
<keyword evidence="4" id="KW-1185">Reference proteome</keyword>
<organism evidence="3 4">
    <name type="scientific">Cupriavidus taiwanensis (strain DSM 17343 / BCRC 17206 / CCUG 44338 / CIP 107171 / LMG 19424 / R1)</name>
    <name type="common">Ralstonia taiwanensis (strain LMG 19424)</name>
    <dbReference type="NCBI Taxonomy" id="977880"/>
    <lineage>
        <taxon>Bacteria</taxon>
        <taxon>Pseudomonadati</taxon>
        <taxon>Pseudomonadota</taxon>
        <taxon>Betaproteobacteria</taxon>
        <taxon>Burkholderiales</taxon>
        <taxon>Burkholderiaceae</taxon>
        <taxon>Cupriavidus</taxon>
    </lineage>
</organism>
<feature type="domain" description="Urease accessory protein UreH-like transmembrane" evidence="2">
    <location>
        <begin position="9"/>
        <end position="235"/>
    </location>
</feature>
<feature type="transmembrane region" description="Helical" evidence="1">
    <location>
        <begin position="161"/>
        <end position="183"/>
    </location>
</feature>
<keyword evidence="1" id="KW-0472">Membrane</keyword>